<feature type="signal peptide" evidence="5">
    <location>
        <begin position="1"/>
        <end position="21"/>
    </location>
</feature>
<dbReference type="SUPFAM" id="SSF111369">
    <property type="entry name" value="HlyD-like secretion proteins"/>
    <property type="match status" value="1"/>
</dbReference>
<feature type="chain" id="PRO_5037922048" evidence="5">
    <location>
        <begin position="22"/>
        <end position="361"/>
    </location>
</feature>
<dbReference type="Gene3D" id="2.40.30.170">
    <property type="match status" value="1"/>
</dbReference>
<dbReference type="RefSeq" id="WP_198884069.1">
    <property type="nucleotide sequence ID" value="NZ_JAEKJA010000024.1"/>
</dbReference>
<keyword evidence="2 3" id="KW-0175">Coiled coil</keyword>
<sequence length="361" mass="38044">MRASRLLLAAALALAPSLSLGADGPFVAAAPGRVARSADAVRVGAGTTAIVARIVVDEGDRVDVGAELATLSCEPEAYALEEARHRHAELQADLQRLRNGPRVEERREAEANVARATAVLREAEEQADRFGRLTSGRSVSRARLSGSLNELAARRAELAIATHASERLHNGERPEVIAAAEARTAAAAAQIGRLEAALDLCTIRSPIAGMVLRKHVTVGELVSTVAPRTLFEITGLGRTRVIAEVDERDLGAICLHQGAVVTAEGYPGVAAEASVTELKPVMGRRTVLSDDPAEKSDRDVREVVLSTRTPLSWPIGLRVVIRFHPCAGTTDEVPTASARGAPAQPTAVAAGNRPVGGRSRR</sequence>
<dbReference type="GO" id="GO:0030313">
    <property type="term" value="C:cell envelope"/>
    <property type="evidence" value="ECO:0007669"/>
    <property type="project" value="UniProtKB-SubCell"/>
</dbReference>
<evidence type="ECO:0000256" key="1">
    <source>
        <dbReference type="ARBA" id="ARBA00004196"/>
    </source>
</evidence>
<keyword evidence="7" id="KW-1185">Reference proteome</keyword>
<evidence type="ECO:0000256" key="2">
    <source>
        <dbReference type="ARBA" id="ARBA00023054"/>
    </source>
</evidence>
<dbReference type="Gene3D" id="1.10.287.470">
    <property type="entry name" value="Helix hairpin bin"/>
    <property type="match status" value="1"/>
</dbReference>
<feature type="region of interest" description="Disordered" evidence="4">
    <location>
        <begin position="333"/>
        <end position="361"/>
    </location>
</feature>
<evidence type="ECO:0000313" key="6">
    <source>
        <dbReference type="EMBL" id="MBJ3778162.1"/>
    </source>
</evidence>
<dbReference type="InterPro" id="IPR050465">
    <property type="entry name" value="UPF0194_transport"/>
</dbReference>
<name>A0A934IU13_9HYPH</name>
<dbReference type="PANTHER" id="PTHR32347">
    <property type="entry name" value="EFFLUX SYSTEM COMPONENT YKNX-RELATED"/>
    <property type="match status" value="1"/>
</dbReference>
<keyword evidence="5" id="KW-0732">Signal</keyword>
<dbReference type="EMBL" id="JAEKJA010000024">
    <property type="protein sequence ID" value="MBJ3778162.1"/>
    <property type="molecule type" value="Genomic_DNA"/>
</dbReference>
<evidence type="ECO:0000256" key="5">
    <source>
        <dbReference type="SAM" id="SignalP"/>
    </source>
</evidence>
<comment type="subcellular location">
    <subcellularLocation>
        <location evidence="1">Cell envelope</location>
    </subcellularLocation>
</comment>
<gene>
    <name evidence="6" type="ORF">JCR33_20850</name>
</gene>
<dbReference type="Proteomes" id="UP000609531">
    <property type="component" value="Unassembled WGS sequence"/>
</dbReference>
<organism evidence="6 7">
    <name type="scientific">Acuticoccus mangrovi</name>
    <dbReference type="NCBI Taxonomy" id="2796142"/>
    <lineage>
        <taxon>Bacteria</taxon>
        <taxon>Pseudomonadati</taxon>
        <taxon>Pseudomonadota</taxon>
        <taxon>Alphaproteobacteria</taxon>
        <taxon>Hyphomicrobiales</taxon>
        <taxon>Amorphaceae</taxon>
        <taxon>Acuticoccus</taxon>
    </lineage>
</organism>
<feature type="coiled-coil region" evidence="3">
    <location>
        <begin position="80"/>
        <end position="126"/>
    </location>
</feature>
<evidence type="ECO:0000256" key="3">
    <source>
        <dbReference type="SAM" id="Coils"/>
    </source>
</evidence>
<evidence type="ECO:0000256" key="4">
    <source>
        <dbReference type="SAM" id="MobiDB-lite"/>
    </source>
</evidence>
<protein>
    <submittedName>
        <fullName evidence="6">Efflux RND transporter periplasmic adaptor subunit</fullName>
    </submittedName>
</protein>
<reference evidence="6" key="1">
    <citation type="submission" date="2020-12" db="EMBL/GenBank/DDBJ databases">
        <title>Bacterial taxonomy.</title>
        <authorList>
            <person name="Pan X."/>
        </authorList>
    </citation>
    <scope>NUCLEOTIDE SEQUENCE</scope>
    <source>
        <strain evidence="6">B2012</strain>
    </source>
</reference>
<dbReference type="PANTHER" id="PTHR32347:SF27">
    <property type="entry name" value="RND EFFLUX PUMP MEMBRANE FUSION PROTEIN BARREL-SANDWICH DOMAIN-CONTAINING PROTEIN"/>
    <property type="match status" value="1"/>
</dbReference>
<proteinExistence type="predicted"/>
<dbReference type="AlphaFoldDB" id="A0A934IU13"/>
<dbReference type="Gene3D" id="2.40.50.100">
    <property type="match status" value="1"/>
</dbReference>
<accession>A0A934IU13</accession>
<comment type="caution">
    <text evidence="6">The sequence shown here is derived from an EMBL/GenBank/DDBJ whole genome shotgun (WGS) entry which is preliminary data.</text>
</comment>
<evidence type="ECO:0000313" key="7">
    <source>
        <dbReference type="Proteomes" id="UP000609531"/>
    </source>
</evidence>